<dbReference type="Proteomes" id="UP001185927">
    <property type="component" value="Unassembled WGS sequence"/>
</dbReference>
<dbReference type="EMBL" id="JAWLKB010000001">
    <property type="protein sequence ID" value="MDV6265072.1"/>
    <property type="molecule type" value="Genomic_DNA"/>
</dbReference>
<evidence type="ECO:0000313" key="2">
    <source>
        <dbReference type="Proteomes" id="UP001185927"/>
    </source>
</evidence>
<name>A0ABU4BLI1_RHOGO</name>
<comment type="caution">
    <text evidence="1">The sequence shown here is derived from an EMBL/GenBank/DDBJ whole genome shotgun (WGS) entry which is preliminary data.</text>
</comment>
<dbReference type="RefSeq" id="WP_317540338.1">
    <property type="nucleotide sequence ID" value="NZ_JAWLKB010000001.1"/>
</dbReference>
<organism evidence="1 2">
    <name type="scientific">Rhodococcus globerulus</name>
    <dbReference type="NCBI Taxonomy" id="33008"/>
    <lineage>
        <taxon>Bacteria</taxon>
        <taxon>Bacillati</taxon>
        <taxon>Actinomycetota</taxon>
        <taxon>Actinomycetes</taxon>
        <taxon>Mycobacteriales</taxon>
        <taxon>Nocardiaceae</taxon>
        <taxon>Rhodococcus</taxon>
    </lineage>
</organism>
<accession>A0ABU4BLI1</accession>
<reference evidence="1 2" key="1">
    <citation type="submission" date="2023-10" db="EMBL/GenBank/DDBJ databases">
        <title>Development of a sustainable strategy for remediation of hydrocarbon-contaminated territories based on the waste exchange concept.</title>
        <authorList>
            <person name="Krivoruchko A."/>
        </authorList>
    </citation>
    <scope>NUCLEOTIDE SEQUENCE [LARGE SCALE GENOMIC DNA]</scope>
    <source>
        <strain evidence="1 2">IEGM 1203</strain>
    </source>
</reference>
<keyword evidence="2" id="KW-1185">Reference proteome</keyword>
<protein>
    <submittedName>
        <fullName evidence="1">Uncharacterized protein</fullName>
    </submittedName>
</protein>
<evidence type="ECO:0000313" key="1">
    <source>
        <dbReference type="EMBL" id="MDV6265072.1"/>
    </source>
</evidence>
<sequence>MVDLVNLIPKSYPSLIDIYTNIQTIDPNTNETINRWNYLEPETAACNVVALKPKETLEIFGKQYENKKFVKIETASKFDLSQQAGNVRSKRGSVYFQPADDPYVFNISNVNTQIDQLGNIVCYELYLEYFATLSEIAR</sequence>
<gene>
    <name evidence="1" type="ORF">R3Q16_00535</name>
</gene>
<proteinExistence type="predicted"/>